<evidence type="ECO:0000256" key="6">
    <source>
        <dbReference type="ARBA" id="ARBA00022723"/>
    </source>
</evidence>
<dbReference type="GO" id="GO:0030430">
    <property type="term" value="C:host cell cytoplasm"/>
    <property type="evidence" value="ECO:0007669"/>
    <property type="project" value="UniProtKB-SubCell"/>
</dbReference>
<keyword evidence="14 16" id="KW-0899">Viral immunoevasion</keyword>
<reference evidence="18" key="1">
    <citation type="journal article" date="2018" name="Nat. Med.">
        <title>Expanded skin virome in DOCK8-deficient patients.</title>
        <authorList>
            <consortium name="NISC Comparative Sequencing Program"/>
            <person name="Tirosh O."/>
            <person name="Conlan S."/>
            <person name="Deming C."/>
            <person name="Lee-Lin S.Q."/>
            <person name="Huang X."/>
            <person name="Su H.C."/>
            <person name="Freeman A.F."/>
            <person name="Segre J.A."/>
            <person name="Kong H.H."/>
        </authorList>
    </citation>
    <scope>NUCLEOTIDE SEQUENCE</scope>
    <source>
        <strain evidence="18">HPV-mSK_061</strain>
    </source>
</reference>
<evidence type="ECO:0000256" key="12">
    <source>
        <dbReference type="ARBA" id="ARBA00023163"/>
    </source>
</evidence>
<sequence length="143" mass="16994">MEPVFPTDLEVYCKTFDISFFGLKLQCIFCNNFASLTDLALFFEKKLSLIWKNKQCFTCCNRCLWLSAKYESEHYFQCACKVQNLHDLLNKPLKEIVVRCYYCYALLDLPAKYDLIARDKQACLVRGHWRAPCRNCLSREFWL</sequence>
<dbReference type="InterPro" id="IPR001334">
    <property type="entry name" value="E6"/>
</dbReference>
<evidence type="ECO:0000256" key="10">
    <source>
        <dbReference type="ARBA" id="ARBA00023125"/>
    </source>
</evidence>
<organism evidence="18">
    <name type="scientific">Human papillomavirus</name>
    <dbReference type="NCBI Taxonomy" id="10566"/>
    <lineage>
        <taxon>Viruses</taxon>
        <taxon>Monodnaviria</taxon>
        <taxon>Shotokuvirae</taxon>
        <taxon>Cossaviricota</taxon>
        <taxon>Papovaviricetes</taxon>
        <taxon>Zurhausenvirales</taxon>
        <taxon>Papillomaviridae</taxon>
    </lineage>
</organism>
<comment type="function">
    <text evidence="16">Plays a major role in the induction and maintenance of cellular transformation. E6 associates with host UBE3A/E6-AP ubiquitin-protein ligase and modulates its activity. Protects host keratinocytes from apoptosis by mediating the degradation of host BAK1. May also inhibit host immune response.</text>
</comment>
<keyword evidence="9 16" id="KW-0805">Transcription regulation</keyword>
<evidence type="ECO:0000256" key="17">
    <source>
        <dbReference type="RuleBase" id="RU363123"/>
    </source>
</evidence>
<proteinExistence type="inferred from homology"/>
<comment type="similarity">
    <text evidence="1 16 17">Belongs to the papillomaviridae E6 protein family.</text>
</comment>
<keyword evidence="13 16" id="KW-1035">Host cytoplasm</keyword>
<dbReference type="InterPro" id="IPR038575">
    <property type="entry name" value="E6_sf"/>
</dbReference>
<dbReference type="GO" id="GO:0039502">
    <property type="term" value="P:symbiont-mediated suppression of host type I interferon-mediated signaling pathway"/>
    <property type="evidence" value="ECO:0007669"/>
    <property type="project" value="UniProtKB-UniRule"/>
</dbReference>
<dbReference type="Pfam" id="PF00518">
    <property type="entry name" value="E6"/>
    <property type="match status" value="1"/>
</dbReference>
<dbReference type="HAMAP" id="MF_04006">
    <property type="entry name" value="HPV_E6"/>
    <property type="match status" value="1"/>
</dbReference>
<evidence type="ECO:0000313" key="18">
    <source>
        <dbReference type="EMBL" id="AYA93706.1"/>
    </source>
</evidence>
<gene>
    <name evidence="16" type="primary">E6</name>
</gene>
<dbReference type="GO" id="GO:0042025">
    <property type="term" value="C:host cell nucleus"/>
    <property type="evidence" value="ECO:0007669"/>
    <property type="project" value="UniProtKB-SubCell"/>
</dbReference>
<keyword evidence="3 16" id="KW-1048">Host nucleus</keyword>
<accession>A0A385PL06</accession>
<dbReference type="EMBL" id="MH777206">
    <property type="protein sequence ID" value="AYA93706.1"/>
    <property type="molecule type" value="Genomic_DNA"/>
</dbReference>
<keyword evidence="15 16" id="KW-1119">Modulation of host cell apoptosis by virus</keyword>
<dbReference type="GO" id="GO:0006351">
    <property type="term" value="P:DNA-templated transcription"/>
    <property type="evidence" value="ECO:0007669"/>
    <property type="project" value="UniProtKB-UniRule"/>
</dbReference>
<evidence type="ECO:0000256" key="1">
    <source>
        <dbReference type="ARBA" id="ARBA00006346"/>
    </source>
</evidence>
<keyword evidence="2 16" id="KW-0244">Early protein</keyword>
<keyword evidence="12 16" id="KW-0804">Transcription</keyword>
<evidence type="ECO:0000256" key="3">
    <source>
        <dbReference type="ARBA" id="ARBA00022562"/>
    </source>
</evidence>
<evidence type="ECO:0000256" key="9">
    <source>
        <dbReference type="ARBA" id="ARBA00023015"/>
    </source>
</evidence>
<evidence type="ECO:0000256" key="7">
    <source>
        <dbReference type="ARBA" id="ARBA00022771"/>
    </source>
</evidence>
<keyword evidence="8 16" id="KW-0862">Zinc</keyword>
<dbReference type="Gene3D" id="3.30.240.40">
    <property type="entry name" value="E6 early regulatory protein"/>
    <property type="match status" value="2"/>
</dbReference>
<evidence type="ECO:0000256" key="8">
    <source>
        <dbReference type="ARBA" id="ARBA00022833"/>
    </source>
</evidence>
<keyword evidence="11 16" id="KW-0010">Activator</keyword>
<dbReference type="GO" id="GO:0052150">
    <property type="term" value="P:symbiont-mediated perturbation of host apoptosis"/>
    <property type="evidence" value="ECO:0007669"/>
    <property type="project" value="UniProtKB-KW"/>
</dbReference>
<comment type="caution">
    <text evidence="16">Lacks conserved residue(s) required for the propagation of feature annotation.</text>
</comment>
<dbReference type="GO" id="GO:0052170">
    <property type="term" value="P:symbiont-mediated suppression of host innate immune response"/>
    <property type="evidence" value="ECO:0007669"/>
    <property type="project" value="UniProtKB-KW"/>
</dbReference>
<comment type="subcellular location">
    <subcellularLocation>
        <location evidence="16 17">Host cytoplasm</location>
    </subcellularLocation>
    <subcellularLocation>
        <location evidence="16 17">Host nucleus</location>
    </subcellularLocation>
</comment>
<feature type="zinc finger region" evidence="16">
    <location>
        <begin position="27"/>
        <end position="63"/>
    </location>
</feature>
<keyword evidence="6 16" id="KW-0479">Metal-binding</keyword>
<name>A0A385PL06_9PAPI</name>
<evidence type="ECO:0000256" key="14">
    <source>
        <dbReference type="ARBA" id="ARBA00023280"/>
    </source>
</evidence>
<evidence type="ECO:0000256" key="5">
    <source>
        <dbReference type="ARBA" id="ARBA00022632"/>
    </source>
</evidence>
<evidence type="ECO:0000256" key="16">
    <source>
        <dbReference type="HAMAP-Rule" id="MF_04006"/>
    </source>
</evidence>
<evidence type="ECO:0000256" key="2">
    <source>
        <dbReference type="ARBA" id="ARBA00022518"/>
    </source>
</evidence>
<dbReference type="SUPFAM" id="SSF161229">
    <property type="entry name" value="E6 C-terminal domain-like"/>
    <property type="match status" value="2"/>
</dbReference>
<evidence type="ECO:0000256" key="11">
    <source>
        <dbReference type="ARBA" id="ARBA00023159"/>
    </source>
</evidence>
<keyword evidence="5 16" id="KW-1090">Inhibition of host innate immune response by virus</keyword>
<keyword evidence="7 16" id="KW-0863">Zinc-finger</keyword>
<evidence type="ECO:0000256" key="15">
    <source>
        <dbReference type="ARBA" id="ARBA00023323"/>
    </source>
</evidence>
<evidence type="ECO:0000256" key="13">
    <source>
        <dbReference type="ARBA" id="ARBA00023200"/>
    </source>
</evidence>
<protein>
    <recommendedName>
        <fullName evidence="16 17">Protein E6</fullName>
    </recommendedName>
</protein>
<dbReference type="GO" id="GO:0039648">
    <property type="term" value="P:symbiont-mediated perturbation of host ubiquitin-like protein modification"/>
    <property type="evidence" value="ECO:0007669"/>
    <property type="project" value="UniProtKB-UniRule"/>
</dbReference>
<keyword evidence="10 16" id="KW-0238">DNA-binding</keyword>
<feature type="zinc finger region" evidence="16">
    <location>
        <begin position="100"/>
        <end position="136"/>
    </location>
</feature>
<dbReference type="GO" id="GO:0008270">
    <property type="term" value="F:zinc ion binding"/>
    <property type="evidence" value="ECO:0007669"/>
    <property type="project" value="UniProtKB-KW"/>
</dbReference>
<evidence type="ECO:0000256" key="4">
    <source>
        <dbReference type="ARBA" id="ARBA00022581"/>
    </source>
</evidence>
<keyword evidence="4 16" id="KW-0945">Host-virus interaction</keyword>
<dbReference type="GO" id="GO:0003677">
    <property type="term" value="F:DNA binding"/>
    <property type="evidence" value="ECO:0007669"/>
    <property type="project" value="UniProtKB-UniRule"/>
</dbReference>
<dbReference type="GO" id="GO:0006355">
    <property type="term" value="P:regulation of DNA-templated transcription"/>
    <property type="evidence" value="ECO:0007669"/>
    <property type="project" value="UniProtKB-UniRule"/>
</dbReference>
<comment type="subunit">
    <text evidence="16">Forms homodimers. Interacts with ubiquitin-protein ligase UBE3A/E6-AP; this interaction stimulates UBE3A ubiquitin activity. Interacts with host BAK1.</text>
</comment>